<evidence type="ECO:0000256" key="1">
    <source>
        <dbReference type="SAM" id="MobiDB-lite"/>
    </source>
</evidence>
<feature type="compositionally biased region" description="Basic and acidic residues" evidence="1">
    <location>
        <begin position="302"/>
        <end position="318"/>
    </location>
</feature>
<feature type="region of interest" description="Disordered" evidence="1">
    <location>
        <begin position="128"/>
        <end position="163"/>
    </location>
</feature>
<feature type="region of interest" description="Disordered" evidence="1">
    <location>
        <begin position="69"/>
        <end position="116"/>
    </location>
</feature>
<feature type="compositionally biased region" description="Basic residues" evidence="1">
    <location>
        <begin position="289"/>
        <end position="301"/>
    </location>
</feature>
<feature type="compositionally biased region" description="Polar residues" evidence="1">
    <location>
        <begin position="82"/>
        <end position="94"/>
    </location>
</feature>
<organism evidence="2 3">
    <name type="scientific">Sorangium cellulosum</name>
    <name type="common">Polyangium cellulosum</name>
    <dbReference type="NCBI Taxonomy" id="56"/>
    <lineage>
        <taxon>Bacteria</taxon>
        <taxon>Pseudomonadati</taxon>
        <taxon>Myxococcota</taxon>
        <taxon>Polyangia</taxon>
        <taxon>Polyangiales</taxon>
        <taxon>Polyangiaceae</taxon>
        <taxon>Sorangium</taxon>
    </lineage>
</organism>
<sequence>MQILRSGSPKRRRRSEPLTSISNAFDSSATLRSRGCGSTTRRSRDTARSAAAHVNSVRRPRTVRIVSHQKISPPHVRPFETRSGSFSFGSITRDSSPKRRSAGRLTSSAPRSSRRTWSEVTKLVDLALHGRSGAGRRGRPRRRQGSATLRVRGGAGASRRRAPLTGRPRCRWWAALGVLDRSPPGPPLHPGLWTHRLPPTRFAGRARIQLFRKPAHLRGDAVLARDHGAPLGRRAAHAEPAPAAGASAAALARRAPGRRRRHSPLPSRPRRCARFPGRVRRRCLARSKFRSRRPCSPRRPRPRVEELRRRGCDARLLT</sequence>
<dbReference type="EMBL" id="CP012672">
    <property type="protein sequence ID" value="AUX28253.1"/>
    <property type="molecule type" value="Genomic_DNA"/>
</dbReference>
<feature type="compositionally biased region" description="Basic residues" evidence="1">
    <location>
        <begin position="134"/>
        <end position="144"/>
    </location>
</feature>
<evidence type="ECO:0000313" key="2">
    <source>
        <dbReference type="EMBL" id="AUX28253.1"/>
    </source>
</evidence>
<feature type="region of interest" description="Disordered" evidence="1">
    <location>
        <begin position="289"/>
        <end position="318"/>
    </location>
</feature>
<proteinExistence type="predicted"/>
<gene>
    <name evidence="2" type="ORF">SOCE836_003210</name>
</gene>
<protein>
    <submittedName>
        <fullName evidence="2">Uncharacterized protein</fullName>
    </submittedName>
</protein>
<name>A0A4P2QG58_SORCE</name>
<feature type="compositionally biased region" description="Polar residues" evidence="1">
    <location>
        <begin position="17"/>
        <end position="31"/>
    </location>
</feature>
<feature type="region of interest" description="Disordered" evidence="1">
    <location>
        <begin position="1"/>
        <end position="55"/>
    </location>
</feature>
<evidence type="ECO:0000313" key="3">
    <source>
        <dbReference type="Proteomes" id="UP000295497"/>
    </source>
</evidence>
<feature type="compositionally biased region" description="Low complexity" evidence="1">
    <location>
        <begin position="238"/>
        <end position="254"/>
    </location>
</feature>
<reference evidence="2 3" key="1">
    <citation type="submission" date="2015-09" db="EMBL/GenBank/DDBJ databases">
        <title>Sorangium comparison.</title>
        <authorList>
            <person name="Zaburannyi N."/>
            <person name="Bunk B."/>
            <person name="Overmann J."/>
            <person name="Mueller R."/>
        </authorList>
    </citation>
    <scope>NUCLEOTIDE SEQUENCE [LARGE SCALE GENOMIC DNA]</scope>
    <source>
        <strain evidence="2 3">So ce836</strain>
    </source>
</reference>
<dbReference type="Proteomes" id="UP000295497">
    <property type="component" value="Chromosome"/>
</dbReference>
<dbReference type="AlphaFoldDB" id="A0A4P2QG58"/>
<feature type="compositionally biased region" description="Basic residues" evidence="1">
    <location>
        <begin position="255"/>
        <end position="272"/>
    </location>
</feature>
<feature type="region of interest" description="Disordered" evidence="1">
    <location>
        <begin position="231"/>
        <end position="272"/>
    </location>
</feature>
<accession>A0A4P2QG58</accession>